<keyword evidence="3" id="KW-1185">Reference proteome</keyword>
<evidence type="ECO:0000313" key="2">
    <source>
        <dbReference type="EMBL" id="KAL2786201.1"/>
    </source>
</evidence>
<evidence type="ECO:0000313" key="3">
    <source>
        <dbReference type="Proteomes" id="UP001610563"/>
    </source>
</evidence>
<reference evidence="2 3" key="1">
    <citation type="submission" date="2024-07" db="EMBL/GenBank/DDBJ databases">
        <title>Section-level genome sequencing and comparative genomics of Aspergillus sections Usti and Cavernicolus.</title>
        <authorList>
            <consortium name="Lawrence Berkeley National Laboratory"/>
            <person name="Nybo J.L."/>
            <person name="Vesth T.C."/>
            <person name="Theobald S."/>
            <person name="Frisvad J.C."/>
            <person name="Larsen T.O."/>
            <person name="Kjaerboelling I."/>
            <person name="Rothschild-Mancinelli K."/>
            <person name="Lyhne E.K."/>
            <person name="Kogle M.E."/>
            <person name="Barry K."/>
            <person name="Clum A."/>
            <person name="Na H."/>
            <person name="Ledsgaard L."/>
            <person name="Lin J."/>
            <person name="Lipzen A."/>
            <person name="Kuo A."/>
            <person name="Riley R."/>
            <person name="Mondo S."/>
            <person name="Labutti K."/>
            <person name="Haridas S."/>
            <person name="Pangalinan J."/>
            <person name="Salamov A.A."/>
            <person name="Simmons B.A."/>
            <person name="Magnuson J.K."/>
            <person name="Chen J."/>
            <person name="Drula E."/>
            <person name="Henrissat B."/>
            <person name="Wiebenga A."/>
            <person name="Lubbers R.J."/>
            <person name="Gomes A.C."/>
            <person name="Makela M.R."/>
            <person name="Stajich J."/>
            <person name="Grigoriev I.V."/>
            <person name="Mortensen U.H."/>
            <person name="De Vries R.P."/>
            <person name="Baker S.E."/>
            <person name="Andersen M.R."/>
        </authorList>
    </citation>
    <scope>NUCLEOTIDE SEQUENCE [LARGE SCALE GENOMIC DNA]</scope>
    <source>
        <strain evidence="2 3">CBS 209.92</strain>
    </source>
</reference>
<sequence length="112" mass="13018">MVEEVLRRQRSCRLGLPLVLLRSLILCPRLMPTMALVLRARVRRVREKRLGEKRNPVRKLKALDDGAQTPKERRATRTVAGVGRKSWTRTLLSRENEAAVRYRSRRLPPRGP</sequence>
<gene>
    <name evidence="2" type="ORF">BJX66DRAFT_37593</name>
</gene>
<protein>
    <recommendedName>
        <fullName evidence="4">Secreted protein</fullName>
    </recommendedName>
</protein>
<evidence type="ECO:0000256" key="1">
    <source>
        <dbReference type="SAM" id="MobiDB-lite"/>
    </source>
</evidence>
<comment type="caution">
    <text evidence="2">The sequence shown here is derived from an EMBL/GenBank/DDBJ whole genome shotgun (WGS) entry which is preliminary data.</text>
</comment>
<feature type="region of interest" description="Disordered" evidence="1">
    <location>
        <begin position="53"/>
        <end position="81"/>
    </location>
</feature>
<evidence type="ECO:0008006" key="4">
    <source>
        <dbReference type="Google" id="ProtNLM"/>
    </source>
</evidence>
<name>A0ABR4FSF1_9EURO</name>
<proteinExistence type="predicted"/>
<accession>A0ABR4FSF1</accession>
<organism evidence="2 3">
    <name type="scientific">Aspergillus keveii</name>
    <dbReference type="NCBI Taxonomy" id="714993"/>
    <lineage>
        <taxon>Eukaryota</taxon>
        <taxon>Fungi</taxon>
        <taxon>Dikarya</taxon>
        <taxon>Ascomycota</taxon>
        <taxon>Pezizomycotina</taxon>
        <taxon>Eurotiomycetes</taxon>
        <taxon>Eurotiomycetidae</taxon>
        <taxon>Eurotiales</taxon>
        <taxon>Aspergillaceae</taxon>
        <taxon>Aspergillus</taxon>
        <taxon>Aspergillus subgen. Nidulantes</taxon>
    </lineage>
</organism>
<dbReference type="EMBL" id="JBFTWV010000123">
    <property type="protein sequence ID" value="KAL2786201.1"/>
    <property type="molecule type" value="Genomic_DNA"/>
</dbReference>
<dbReference type="Proteomes" id="UP001610563">
    <property type="component" value="Unassembled WGS sequence"/>
</dbReference>